<dbReference type="Pfam" id="PF08279">
    <property type="entry name" value="HTH_11"/>
    <property type="match status" value="1"/>
</dbReference>
<dbReference type="GO" id="GO:0009401">
    <property type="term" value="P:phosphoenolpyruvate-dependent sugar phosphotransferase system"/>
    <property type="evidence" value="ECO:0007669"/>
    <property type="project" value="InterPro"/>
</dbReference>
<evidence type="ECO:0000259" key="4">
    <source>
        <dbReference type="PROSITE" id="PS51099"/>
    </source>
</evidence>
<dbReference type="GO" id="GO:0006355">
    <property type="term" value="P:regulation of DNA-templated transcription"/>
    <property type="evidence" value="ECO:0007669"/>
    <property type="project" value="InterPro"/>
</dbReference>
<evidence type="ECO:0000259" key="3">
    <source>
        <dbReference type="PROSITE" id="PS51094"/>
    </source>
</evidence>
<dbReference type="SUPFAM" id="SSF63520">
    <property type="entry name" value="PTS-regulatory domain, PRD"/>
    <property type="match status" value="2"/>
</dbReference>
<dbReference type="PROSITE" id="PS51099">
    <property type="entry name" value="PTS_EIIB_TYPE_2"/>
    <property type="match status" value="1"/>
</dbReference>
<keyword evidence="1" id="KW-0808">Transferase</keyword>
<protein>
    <submittedName>
        <fullName evidence="6">Transcriptional antiterminator</fullName>
    </submittedName>
</protein>
<feature type="domain" description="PTS EIIB type-2" evidence="4">
    <location>
        <begin position="417"/>
        <end position="505"/>
    </location>
</feature>
<dbReference type="InterPro" id="IPR013196">
    <property type="entry name" value="HTH_11"/>
</dbReference>
<dbReference type="InterPro" id="IPR013011">
    <property type="entry name" value="PTS_EIIB_2"/>
</dbReference>
<dbReference type="InterPro" id="IPR002178">
    <property type="entry name" value="PTS_EIIA_type-2_dom"/>
</dbReference>
<dbReference type="CDD" id="cd00211">
    <property type="entry name" value="PTS_IIA_fru"/>
    <property type="match status" value="1"/>
</dbReference>
<dbReference type="Gene3D" id="3.40.50.2300">
    <property type="match status" value="1"/>
</dbReference>
<dbReference type="InterPro" id="IPR036634">
    <property type="entry name" value="PRD_sf"/>
</dbReference>
<dbReference type="GO" id="GO:0008982">
    <property type="term" value="F:protein-N(PI)-phosphohistidine-sugar phosphotransferase activity"/>
    <property type="evidence" value="ECO:0007669"/>
    <property type="project" value="InterPro"/>
</dbReference>
<dbReference type="PANTHER" id="PTHR30185:SF9">
    <property type="entry name" value="MANNITOL-SPECIFIC PHOSPHOTRANSFERASE ENZYME IIA COMPONENT"/>
    <property type="match status" value="1"/>
</dbReference>
<dbReference type="PANTHER" id="PTHR30185">
    <property type="entry name" value="CRYPTIC BETA-GLUCOSIDE BGL OPERON ANTITERMINATOR"/>
    <property type="match status" value="1"/>
</dbReference>
<dbReference type="Proteomes" id="UP000199225">
    <property type="component" value="Unassembled WGS sequence"/>
</dbReference>
<dbReference type="Gene3D" id="1.10.1790.10">
    <property type="entry name" value="PRD domain"/>
    <property type="match status" value="2"/>
</dbReference>
<dbReference type="PROSITE" id="PS51094">
    <property type="entry name" value="PTS_EIIA_TYPE_2"/>
    <property type="match status" value="1"/>
</dbReference>
<accession>A0A1G8S8E4</accession>
<keyword evidence="7" id="KW-1185">Reference proteome</keyword>
<dbReference type="Pfam" id="PF00874">
    <property type="entry name" value="PRD"/>
    <property type="match status" value="2"/>
</dbReference>
<feature type="domain" description="PRD" evidence="5">
    <location>
        <begin position="198"/>
        <end position="303"/>
    </location>
</feature>
<dbReference type="PROSITE" id="PS51372">
    <property type="entry name" value="PRD_2"/>
    <property type="match status" value="2"/>
</dbReference>
<dbReference type="RefSeq" id="WP_093193066.1">
    <property type="nucleotide sequence ID" value="NZ_FNEV01000003.1"/>
</dbReference>
<feature type="domain" description="PRD" evidence="5">
    <location>
        <begin position="305"/>
        <end position="412"/>
    </location>
</feature>
<reference evidence="7" key="1">
    <citation type="submission" date="2016-10" db="EMBL/GenBank/DDBJ databases">
        <authorList>
            <person name="Varghese N."/>
            <person name="Submissions S."/>
        </authorList>
    </citation>
    <scope>NUCLEOTIDE SEQUENCE [LARGE SCALE GENOMIC DNA]</scope>
    <source>
        <strain evidence="7">DSM 4771</strain>
    </source>
</reference>
<dbReference type="STRING" id="86666.SAMN04490247_1310"/>
<dbReference type="PROSITE" id="PS00372">
    <property type="entry name" value="PTS_EIIA_TYPE_2_HIS"/>
    <property type="match status" value="1"/>
</dbReference>
<dbReference type="OrthoDB" id="369398at2"/>
<dbReference type="InterPro" id="IPR036388">
    <property type="entry name" value="WH-like_DNA-bd_sf"/>
</dbReference>
<evidence type="ECO:0000313" key="6">
    <source>
        <dbReference type="EMBL" id="SDJ25477.1"/>
    </source>
</evidence>
<dbReference type="InterPro" id="IPR011608">
    <property type="entry name" value="PRD"/>
</dbReference>
<dbReference type="AlphaFoldDB" id="A0A1G8S8E4"/>
<dbReference type="CDD" id="cd05568">
    <property type="entry name" value="PTS_IIB_bgl_like"/>
    <property type="match status" value="1"/>
</dbReference>
<dbReference type="EMBL" id="FNEV01000003">
    <property type="protein sequence ID" value="SDJ25477.1"/>
    <property type="molecule type" value="Genomic_DNA"/>
</dbReference>
<name>A0A1G8S8E4_9BACI</name>
<sequence>MTLDNRRAFLLSILRDASDPIPSEELQQRMKVSERTIYYDLDHINQWLISNHLSPIEKTYGKGFELPEEAKAYLLEDDTFEQKDDWQYHYTEEERLLLLTTLLVASPRQASMKRFMELTLVSRGTVAKDLRKLKETFQKSGMTISHQRGIGYRTEGEEAVLRNHLLNLLSPILTENRSSRLAYDVYYLLYPETKEEEKDLDHLKDNLMTIIYEAEETMNLTFTDAMITRLALHLLILVKRREEQFSLTVAEAEKATIRDTDAYLAAKQVAEKLEYSFSIKVPEDDTVSIAIMLLGSKVLDHPGGIGPEKLREIVQRMVENFQTHACILFDDEKGLEENLLAHVIPAYYRLLHGIELPNELSEELQETYQDLFHLTKQAAAPLEYFLGEKLPDEEISYLSLHFGGWLHKEKKQIKTKYRAIIVCENGIGTSNMVKSQLESVIAGLEITDTLSMREYRSFDGDADVIFSTNYLKPDEIPVIHVPVIINNEDKERIIGQVNNLFDEEIREEALIEQVMATIDKHATIHQRTFLEEELKDLLNQNQKSTEKEFEKPMLNELLREDTIQFKDSVSGWEEAIRLASEPLLKKETIQPAYVDAMIESVHELGPYIVIAPDIAIPHARPEAGVNRLGMSFLRLKEPVAFSEKEKHQARLIFVLAAIDNNTHLKALAQLTEILSEEQNIKRLADTNQAQEVMKLIDENITMREEK</sequence>
<dbReference type="SUPFAM" id="SSF55804">
    <property type="entry name" value="Phoshotransferase/anion transport protein"/>
    <property type="match status" value="1"/>
</dbReference>
<organism evidence="6 7">
    <name type="scientific">Salimicrobium halophilum</name>
    <dbReference type="NCBI Taxonomy" id="86666"/>
    <lineage>
        <taxon>Bacteria</taxon>
        <taxon>Bacillati</taxon>
        <taxon>Bacillota</taxon>
        <taxon>Bacilli</taxon>
        <taxon>Bacillales</taxon>
        <taxon>Bacillaceae</taxon>
        <taxon>Salimicrobium</taxon>
    </lineage>
</organism>
<evidence type="ECO:0000256" key="1">
    <source>
        <dbReference type="ARBA" id="ARBA00022679"/>
    </source>
</evidence>
<keyword evidence="2" id="KW-0677">Repeat</keyword>
<dbReference type="Gene3D" id="1.10.10.10">
    <property type="entry name" value="Winged helix-like DNA-binding domain superfamily/Winged helix DNA-binding domain"/>
    <property type="match status" value="2"/>
</dbReference>
<evidence type="ECO:0000313" key="7">
    <source>
        <dbReference type="Proteomes" id="UP000199225"/>
    </source>
</evidence>
<dbReference type="InterPro" id="IPR050661">
    <property type="entry name" value="BglG_antiterminators"/>
</dbReference>
<dbReference type="SUPFAM" id="SSF52794">
    <property type="entry name" value="PTS system IIB component-like"/>
    <property type="match status" value="1"/>
</dbReference>
<evidence type="ECO:0000259" key="5">
    <source>
        <dbReference type="PROSITE" id="PS51372"/>
    </source>
</evidence>
<dbReference type="InterPro" id="IPR016152">
    <property type="entry name" value="PTrfase/Anion_transptr"/>
</dbReference>
<gene>
    <name evidence="6" type="ORF">SAMN04490247_1310</name>
</gene>
<dbReference type="Gene3D" id="3.40.930.10">
    <property type="entry name" value="Mannitol-specific EII, Chain A"/>
    <property type="match status" value="1"/>
</dbReference>
<dbReference type="Pfam" id="PF00359">
    <property type="entry name" value="PTS_EIIA_2"/>
    <property type="match status" value="1"/>
</dbReference>
<proteinExistence type="predicted"/>
<dbReference type="InterPro" id="IPR036095">
    <property type="entry name" value="PTS_EIIB-like_sf"/>
</dbReference>
<evidence type="ECO:0000256" key="2">
    <source>
        <dbReference type="ARBA" id="ARBA00022737"/>
    </source>
</evidence>
<feature type="domain" description="PTS EIIA type-2" evidence="3">
    <location>
        <begin position="556"/>
        <end position="699"/>
    </location>
</feature>